<protein>
    <submittedName>
        <fullName evidence="3">NAD-dependent succinate-semialdehyde dehydrogenase</fullName>
        <ecNumber evidence="3">1.2.1.-</ecNumber>
    </submittedName>
</protein>
<evidence type="ECO:0000256" key="1">
    <source>
        <dbReference type="ARBA" id="ARBA00023002"/>
    </source>
</evidence>
<dbReference type="SUPFAM" id="SSF53720">
    <property type="entry name" value="ALDH-like"/>
    <property type="match status" value="1"/>
</dbReference>
<proteinExistence type="predicted"/>
<evidence type="ECO:0000259" key="2">
    <source>
        <dbReference type="Pfam" id="PF00171"/>
    </source>
</evidence>
<dbReference type="PROSITE" id="PS00070">
    <property type="entry name" value="ALDEHYDE_DEHYDR_CYS"/>
    <property type="match status" value="1"/>
</dbReference>
<dbReference type="InterPro" id="IPR015590">
    <property type="entry name" value="Aldehyde_DH_dom"/>
</dbReference>
<dbReference type="Gene3D" id="3.40.605.10">
    <property type="entry name" value="Aldehyde Dehydrogenase, Chain A, domain 1"/>
    <property type="match status" value="1"/>
</dbReference>
<dbReference type="InterPro" id="IPR016161">
    <property type="entry name" value="Ald_DH/histidinol_DH"/>
</dbReference>
<evidence type="ECO:0000313" key="4">
    <source>
        <dbReference type="Proteomes" id="UP001556631"/>
    </source>
</evidence>
<dbReference type="GO" id="GO:0016491">
    <property type="term" value="F:oxidoreductase activity"/>
    <property type="evidence" value="ECO:0007669"/>
    <property type="project" value="UniProtKB-KW"/>
</dbReference>
<organism evidence="3 4">
    <name type="scientific">Nocardioides eburneus</name>
    <dbReference type="NCBI Taxonomy" id="3231482"/>
    <lineage>
        <taxon>Bacteria</taxon>
        <taxon>Bacillati</taxon>
        <taxon>Actinomycetota</taxon>
        <taxon>Actinomycetes</taxon>
        <taxon>Propionibacteriales</taxon>
        <taxon>Nocardioidaceae</taxon>
        <taxon>Nocardioides</taxon>
    </lineage>
</organism>
<dbReference type="InterPro" id="IPR016162">
    <property type="entry name" value="Ald_DH_N"/>
</dbReference>
<dbReference type="Gene3D" id="3.40.309.10">
    <property type="entry name" value="Aldehyde Dehydrogenase, Chain A, domain 2"/>
    <property type="match status" value="1"/>
</dbReference>
<sequence length="524" mass="55945">MTIIHVALPTKQPVSYTTHRTFEETLLMTMLATPPSTVRVRNGEVPVGLYIDGAWLPASRTFPVMNPASGATIAEVADGTVAQAVAALDAAVAVQGSWRDVLPRERADLFHRAHRLLVERAEQIIETMTLESGKPLSEARGEFQLSVDFFLWYAEQIAHLHGTYAHGSRGAYRIVTTHQPVGPCLLITPWNFPLLMIARKAGAALAAGCPVVVKSAKETPLTCALFVEVLHDAGFPAGVVNLVHTTSSSKVSETLMADARLRKVSFTGSTGVGSTLLSQAAPNITNASMELGGDGPFLVLEDADLDLAAEQAIVCKFRNAGQACVAANRIIVARGVADEFTRKFVALTESLKVGDGFDPSTEVGPIISAQQRDTVKELVDRFAGIDATLLAGGHEIQGGGYFFEPTVFSVNDRDNDLCHQELFAPIATIYTVDSVAEAVDVANDTTYGLAAYVFTRDLSRAIAVSERLDFGMVGVNRGIMADPAAAFGGIKASGLGREGGHDAIYEFLEPKYLAITVDETEVAL</sequence>
<reference evidence="3 4" key="1">
    <citation type="submission" date="2024-07" db="EMBL/GenBank/DDBJ databases">
        <authorList>
            <person name="Lee S."/>
            <person name="Kang M."/>
        </authorList>
    </citation>
    <scope>NUCLEOTIDE SEQUENCE [LARGE SCALE GENOMIC DNA]</scope>
    <source>
        <strain evidence="3 4">DS6</strain>
    </source>
</reference>
<gene>
    <name evidence="3" type="ORF">AB3X52_02405</name>
</gene>
<dbReference type="Pfam" id="PF00171">
    <property type="entry name" value="Aldedh"/>
    <property type="match status" value="1"/>
</dbReference>
<accession>A0ABV3SU41</accession>
<evidence type="ECO:0000313" key="3">
    <source>
        <dbReference type="EMBL" id="MEX0426456.1"/>
    </source>
</evidence>
<dbReference type="Proteomes" id="UP001556631">
    <property type="component" value="Unassembled WGS sequence"/>
</dbReference>
<keyword evidence="1 3" id="KW-0560">Oxidoreductase</keyword>
<dbReference type="InterPro" id="IPR016163">
    <property type="entry name" value="Ald_DH_C"/>
</dbReference>
<dbReference type="EMBL" id="JBFPJR010000003">
    <property type="protein sequence ID" value="MEX0426456.1"/>
    <property type="molecule type" value="Genomic_DNA"/>
</dbReference>
<dbReference type="CDD" id="cd07103">
    <property type="entry name" value="ALDH_F5_SSADH_GabD"/>
    <property type="match status" value="1"/>
</dbReference>
<dbReference type="PANTHER" id="PTHR43353">
    <property type="entry name" value="SUCCINATE-SEMIALDEHYDE DEHYDROGENASE, MITOCHONDRIAL"/>
    <property type="match status" value="1"/>
</dbReference>
<name>A0ABV3SU41_9ACTN</name>
<comment type="caution">
    <text evidence="3">The sequence shown here is derived from an EMBL/GenBank/DDBJ whole genome shotgun (WGS) entry which is preliminary data.</text>
</comment>
<feature type="domain" description="Aldehyde dehydrogenase" evidence="2">
    <location>
        <begin position="57"/>
        <end position="512"/>
    </location>
</feature>
<keyword evidence="4" id="KW-1185">Reference proteome</keyword>
<dbReference type="InterPro" id="IPR050740">
    <property type="entry name" value="Aldehyde_DH_Superfamily"/>
</dbReference>
<dbReference type="EC" id="1.2.1.-" evidence="3"/>
<dbReference type="PANTHER" id="PTHR43353:SF5">
    <property type="entry name" value="SUCCINATE-SEMIALDEHYDE DEHYDROGENASE, MITOCHONDRIAL"/>
    <property type="match status" value="1"/>
</dbReference>
<dbReference type="RefSeq" id="WP_367991165.1">
    <property type="nucleotide sequence ID" value="NZ_JBFPJR010000003.1"/>
</dbReference>
<dbReference type="InterPro" id="IPR016160">
    <property type="entry name" value="Ald_DH_CS_CYS"/>
</dbReference>